<dbReference type="Gene3D" id="2.102.10.10">
    <property type="entry name" value="Rieske [2Fe-2S] iron-sulphur domain"/>
    <property type="match status" value="1"/>
</dbReference>
<sequence length="284" mass="29343">MQQVVQEIGEQHLLDGVCGKLSGWVSRVTSQTEVRNALSGTWLGHPLHPVLTDLPIGAWVMASVVDVAGGRAGARTARRLVGVGLLAAVPTALSGASDWSSSYGAARRIGFVHAVANATASTLQAASWLARRRGRRGTGVALSALGVGCTLGSAYLGGHLSFVLGVGVNRTAFQEPVTEWTEVAPLSAVSDDSPLRVTAGGVPVLLVRHKGELCALSATCPHAGGPLDEGKLAEPGCIRCPWHGSTFRLTDGAVVRGPAAVAAPRWDVRVDDGRVFVRSARAAG</sequence>
<dbReference type="SUPFAM" id="SSF50022">
    <property type="entry name" value="ISP domain"/>
    <property type="match status" value="1"/>
</dbReference>
<gene>
    <name evidence="8" type="ORF">ACFP3V_28330</name>
</gene>
<evidence type="ECO:0000256" key="5">
    <source>
        <dbReference type="ARBA" id="ARBA00034078"/>
    </source>
</evidence>
<proteinExistence type="inferred from homology"/>
<keyword evidence="3" id="KW-0408">Iron</keyword>
<protein>
    <submittedName>
        <fullName evidence="8">Rieske 2Fe-2S domain-containing protein</fullName>
    </submittedName>
</protein>
<reference evidence="9" key="1">
    <citation type="journal article" date="2019" name="Int. J. Syst. Evol. Microbiol.">
        <title>The Global Catalogue of Microorganisms (GCM) 10K type strain sequencing project: providing services to taxonomists for standard genome sequencing and annotation.</title>
        <authorList>
            <consortium name="The Broad Institute Genomics Platform"/>
            <consortium name="The Broad Institute Genome Sequencing Center for Infectious Disease"/>
            <person name="Wu L."/>
            <person name="Ma J."/>
        </authorList>
    </citation>
    <scope>NUCLEOTIDE SEQUENCE [LARGE SCALE GENOMIC DNA]</scope>
    <source>
        <strain evidence="9">JCM 4816</strain>
    </source>
</reference>
<evidence type="ECO:0000259" key="7">
    <source>
        <dbReference type="PROSITE" id="PS51296"/>
    </source>
</evidence>
<dbReference type="RefSeq" id="WP_380589459.1">
    <property type="nucleotide sequence ID" value="NZ_JBHSQJ010000146.1"/>
</dbReference>
<accession>A0ABW1G8Q4</accession>
<feature type="domain" description="Rieske" evidence="7">
    <location>
        <begin position="181"/>
        <end position="277"/>
    </location>
</feature>
<dbReference type="PANTHER" id="PTHR21496:SF0">
    <property type="entry name" value="RIESKE DOMAIN-CONTAINING PROTEIN"/>
    <property type="match status" value="1"/>
</dbReference>
<dbReference type="Pfam" id="PF00355">
    <property type="entry name" value="Rieske"/>
    <property type="match status" value="1"/>
</dbReference>
<dbReference type="InterPro" id="IPR019251">
    <property type="entry name" value="DUF2231_TM"/>
</dbReference>
<comment type="cofactor">
    <cofactor evidence="5">
        <name>[2Fe-2S] cluster</name>
        <dbReference type="ChEBI" id="CHEBI:190135"/>
    </cofactor>
</comment>
<comment type="similarity">
    <text evidence="6">Belongs to the bacterial ring-hydroxylating dioxygenase ferredoxin component family.</text>
</comment>
<evidence type="ECO:0000313" key="9">
    <source>
        <dbReference type="Proteomes" id="UP001596174"/>
    </source>
</evidence>
<dbReference type="EMBL" id="JBHSQJ010000146">
    <property type="protein sequence ID" value="MFC5911101.1"/>
    <property type="molecule type" value="Genomic_DNA"/>
</dbReference>
<evidence type="ECO:0000256" key="2">
    <source>
        <dbReference type="ARBA" id="ARBA00022723"/>
    </source>
</evidence>
<dbReference type="PANTHER" id="PTHR21496">
    <property type="entry name" value="FERREDOXIN-RELATED"/>
    <property type="match status" value="1"/>
</dbReference>
<dbReference type="Proteomes" id="UP001596174">
    <property type="component" value="Unassembled WGS sequence"/>
</dbReference>
<dbReference type="Pfam" id="PF09990">
    <property type="entry name" value="DUF2231"/>
    <property type="match status" value="1"/>
</dbReference>
<dbReference type="InterPro" id="IPR036922">
    <property type="entry name" value="Rieske_2Fe-2S_sf"/>
</dbReference>
<dbReference type="InterPro" id="IPR017941">
    <property type="entry name" value="Rieske_2Fe-2S"/>
</dbReference>
<name>A0ABW1G8Q4_9ACTN</name>
<keyword evidence="2" id="KW-0479">Metal-binding</keyword>
<keyword evidence="1" id="KW-0001">2Fe-2S</keyword>
<comment type="caution">
    <text evidence="8">The sequence shown here is derived from an EMBL/GenBank/DDBJ whole genome shotgun (WGS) entry which is preliminary data.</text>
</comment>
<dbReference type="PROSITE" id="PS51296">
    <property type="entry name" value="RIESKE"/>
    <property type="match status" value="1"/>
</dbReference>
<keyword evidence="4" id="KW-0411">Iron-sulfur</keyword>
<evidence type="ECO:0000256" key="1">
    <source>
        <dbReference type="ARBA" id="ARBA00022714"/>
    </source>
</evidence>
<evidence type="ECO:0000256" key="3">
    <source>
        <dbReference type="ARBA" id="ARBA00023004"/>
    </source>
</evidence>
<evidence type="ECO:0000256" key="4">
    <source>
        <dbReference type="ARBA" id="ARBA00023014"/>
    </source>
</evidence>
<keyword evidence="9" id="KW-1185">Reference proteome</keyword>
<organism evidence="8 9">
    <name type="scientific">Streptacidiphilus monticola</name>
    <dbReference type="NCBI Taxonomy" id="2161674"/>
    <lineage>
        <taxon>Bacteria</taxon>
        <taxon>Bacillati</taxon>
        <taxon>Actinomycetota</taxon>
        <taxon>Actinomycetes</taxon>
        <taxon>Kitasatosporales</taxon>
        <taxon>Streptomycetaceae</taxon>
        <taxon>Streptacidiphilus</taxon>
    </lineage>
</organism>
<evidence type="ECO:0000313" key="8">
    <source>
        <dbReference type="EMBL" id="MFC5911101.1"/>
    </source>
</evidence>
<evidence type="ECO:0000256" key="6">
    <source>
        <dbReference type="ARBA" id="ARBA00038001"/>
    </source>
</evidence>